<feature type="non-terminal residue" evidence="2">
    <location>
        <position position="133"/>
    </location>
</feature>
<evidence type="ECO:0000313" key="2">
    <source>
        <dbReference type="EMBL" id="GFS08474.1"/>
    </source>
</evidence>
<reference evidence="2 3" key="1">
    <citation type="journal article" date="2021" name="Elife">
        <title>Chloroplast acquisition without the gene transfer in kleptoplastic sea slugs, Plakobranchus ocellatus.</title>
        <authorList>
            <person name="Maeda T."/>
            <person name="Takahashi S."/>
            <person name="Yoshida T."/>
            <person name="Shimamura S."/>
            <person name="Takaki Y."/>
            <person name="Nagai Y."/>
            <person name="Toyoda A."/>
            <person name="Suzuki Y."/>
            <person name="Arimoto A."/>
            <person name="Ishii H."/>
            <person name="Satoh N."/>
            <person name="Nishiyama T."/>
            <person name="Hasebe M."/>
            <person name="Maruyama T."/>
            <person name="Minagawa J."/>
            <person name="Obokata J."/>
            <person name="Shigenobu S."/>
        </authorList>
    </citation>
    <scope>NUCLEOTIDE SEQUENCE [LARGE SCALE GENOMIC DNA]</scope>
</reference>
<dbReference type="InterPro" id="IPR013783">
    <property type="entry name" value="Ig-like_fold"/>
</dbReference>
<protein>
    <submittedName>
        <fullName evidence="2">Usherin</fullName>
    </submittedName>
</protein>
<organism evidence="2 3">
    <name type="scientific">Elysia marginata</name>
    <dbReference type="NCBI Taxonomy" id="1093978"/>
    <lineage>
        <taxon>Eukaryota</taxon>
        <taxon>Metazoa</taxon>
        <taxon>Spiralia</taxon>
        <taxon>Lophotrochozoa</taxon>
        <taxon>Mollusca</taxon>
        <taxon>Gastropoda</taxon>
        <taxon>Heterobranchia</taxon>
        <taxon>Euthyneura</taxon>
        <taxon>Panpulmonata</taxon>
        <taxon>Sacoglossa</taxon>
        <taxon>Placobranchoidea</taxon>
        <taxon>Plakobranchidae</taxon>
        <taxon>Elysia</taxon>
    </lineage>
</organism>
<dbReference type="SUPFAM" id="SSF49265">
    <property type="entry name" value="Fibronectin type III"/>
    <property type="match status" value="1"/>
</dbReference>
<sequence length="133" mass="15366">MSKSRHPLIALMWNPQRARKKGRPQGTWRRLVESEREESRETWNELNWLAHDRYEWRKFLGPAGILPPDVTSLNPTSVLVTWSPPLQPNGVVESYVLRFPNPRIQVSPSNGTRKVVEELIPYTEYAVTVTACT</sequence>
<dbReference type="AlphaFoldDB" id="A0AAV4ID84"/>
<proteinExistence type="predicted"/>
<gene>
    <name evidence="2" type="ORF">ElyMa_004757200</name>
</gene>
<dbReference type="PROSITE" id="PS50853">
    <property type="entry name" value="FN3"/>
    <property type="match status" value="1"/>
</dbReference>
<dbReference type="CDD" id="cd00063">
    <property type="entry name" value="FN3"/>
    <property type="match status" value="1"/>
</dbReference>
<dbReference type="InterPro" id="IPR036116">
    <property type="entry name" value="FN3_sf"/>
</dbReference>
<dbReference type="Gene3D" id="2.60.40.10">
    <property type="entry name" value="Immunoglobulins"/>
    <property type="match status" value="1"/>
</dbReference>
<comment type="caution">
    <text evidence="2">The sequence shown here is derived from an EMBL/GenBank/DDBJ whole genome shotgun (WGS) entry which is preliminary data.</text>
</comment>
<dbReference type="InterPro" id="IPR003961">
    <property type="entry name" value="FN3_dom"/>
</dbReference>
<accession>A0AAV4ID84</accession>
<dbReference type="EMBL" id="BMAT01009551">
    <property type="protein sequence ID" value="GFS08474.1"/>
    <property type="molecule type" value="Genomic_DNA"/>
</dbReference>
<evidence type="ECO:0000259" key="1">
    <source>
        <dbReference type="PROSITE" id="PS50853"/>
    </source>
</evidence>
<keyword evidence="3" id="KW-1185">Reference proteome</keyword>
<dbReference type="Pfam" id="PF00041">
    <property type="entry name" value="fn3"/>
    <property type="match status" value="1"/>
</dbReference>
<feature type="domain" description="Fibronectin type-III" evidence="1">
    <location>
        <begin position="64"/>
        <end position="133"/>
    </location>
</feature>
<evidence type="ECO:0000313" key="3">
    <source>
        <dbReference type="Proteomes" id="UP000762676"/>
    </source>
</evidence>
<dbReference type="Proteomes" id="UP000762676">
    <property type="component" value="Unassembled WGS sequence"/>
</dbReference>
<name>A0AAV4ID84_9GAST</name>